<protein>
    <recommendedName>
        <fullName evidence="3">Rhs-family protein</fullName>
    </recommendedName>
</protein>
<accession>A0A0E1NU62</accession>
<evidence type="ECO:0008006" key="3">
    <source>
        <dbReference type="Google" id="ProtNLM"/>
    </source>
</evidence>
<dbReference type="RefSeq" id="WP_002209684.1">
    <property type="nucleotide sequence ID" value="NC_008150.1"/>
</dbReference>
<dbReference type="KEGG" id="ypa:YPA_2119"/>
<sequence length="86" mass="8408">MFSAAKMGDVTSDGGAICTGSCDVFINNIPASKLGSGATSTLVGLTALVTGSGTVFINNCPATRCSDKTGCGSVIVTGSPNVFIGN</sequence>
<reference evidence="1 2" key="1">
    <citation type="journal article" date="2006" name="J. Bacteriol.">
        <title>Complete genome sequence of Yersinia pestis strains Antiqua and Nepal516: evidence of gene reduction in an emerging pathogen.</title>
        <authorList>
            <person name="Chain P.S."/>
            <person name="Hu P."/>
            <person name="Malfatti S.A."/>
            <person name="Radnedge L."/>
            <person name="Larimer F."/>
            <person name="Vergez L.M."/>
            <person name="Worsham P."/>
            <person name="Chu M.C."/>
            <person name="Andersen G.L."/>
        </authorList>
    </citation>
    <scope>NUCLEOTIDE SEQUENCE [LARGE SCALE GENOMIC DNA]</scope>
    <source>
        <strain evidence="1 2">Antiqua</strain>
    </source>
</reference>
<dbReference type="EMBL" id="CP000308">
    <property type="protein sequence ID" value="ABG14084.1"/>
    <property type="molecule type" value="Genomic_DNA"/>
</dbReference>
<name>A0A0E1NU62_YERPA</name>
<dbReference type="Gene3D" id="2.60.200.60">
    <property type="match status" value="1"/>
</dbReference>
<dbReference type="AlphaFoldDB" id="A0A0E1NU62"/>
<dbReference type="InterPro" id="IPR008727">
    <property type="entry name" value="PAAR_motif"/>
</dbReference>
<dbReference type="HOGENOM" id="CLU_148568_1_2_6"/>
<dbReference type="PATRIC" id="fig|360102.15.peg.751"/>
<dbReference type="Proteomes" id="UP000001971">
    <property type="component" value="Chromosome"/>
</dbReference>
<dbReference type="GeneID" id="57975965"/>
<proteinExistence type="predicted"/>
<gene>
    <name evidence="1" type="ordered locus">YPA_2119</name>
</gene>
<dbReference type="Pfam" id="PF05488">
    <property type="entry name" value="PAAR_motif"/>
    <property type="match status" value="1"/>
</dbReference>
<organism evidence="1 2">
    <name type="scientific">Yersinia pestis bv. Antiqua (strain Antiqua)</name>
    <dbReference type="NCBI Taxonomy" id="360102"/>
    <lineage>
        <taxon>Bacteria</taxon>
        <taxon>Pseudomonadati</taxon>
        <taxon>Pseudomonadota</taxon>
        <taxon>Gammaproteobacteria</taxon>
        <taxon>Enterobacterales</taxon>
        <taxon>Yersiniaceae</taxon>
        <taxon>Yersinia</taxon>
    </lineage>
</organism>
<evidence type="ECO:0000313" key="2">
    <source>
        <dbReference type="Proteomes" id="UP000001971"/>
    </source>
</evidence>
<evidence type="ECO:0000313" key="1">
    <source>
        <dbReference type="EMBL" id="ABG14084.1"/>
    </source>
</evidence>